<proteinExistence type="inferred from homology"/>
<keyword evidence="3" id="KW-0378">Hydrolase</keyword>
<evidence type="ECO:0000313" key="5">
    <source>
        <dbReference type="Proteomes" id="UP000731465"/>
    </source>
</evidence>
<dbReference type="Pfam" id="PF04231">
    <property type="entry name" value="Endonuclease_1"/>
    <property type="match status" value="1"/>
</dbReference>
<evidence type="ECO:0000256" key="1">
    <source>
        <dbReference type="ARBA" id="ARBA00006429"/>
    </source>
</evidence>
<organism evidence="4 5">
    <name type="scientific">Succinivibrio faecicola</name>
    <dbReference type="NCBI Taxonomy" id="2820300"/>
    <lineage>
        <taxon>Bacteria</taxon>
        <taxon>Pseudomonadati</taxon>
        <taxon>Pseudomonadota</taxon>
        <taxon>Gammaproteobacteria</taxon>
        <taxon>Aeromonadales</taxon>
        <taxon>Succinivibrionaceae</taxon>
        <taxon>Succinivibrio</taxon>
    </lineage>
</organism>
<dbReference type="GO" id="GO:0004519">
    <property type="term" value="F:endonuclease activity"/>
    <property type="evidence" value="ECO:0007669"/>
    <property type="project" value="UniProtKB-KW"/>
</dbReference>
<protein>
    <submittedName>
        <fullName evidence="4">Endonuclease</fullName>
    </submittedName>
</protein>
<dbReference type="InterPro" id="IPR044925">
    <property type="entry name" value="His-Me_finger_sf"/>
</dbReference>
<dbReference type="SUPFAM" id="SSF54060">
    <property type="entry name" value="His-Me finger endonucleases"/>
    <property type="match status" value="1"/>
</dbReference>
<dbReference type="PANTHER" id="PTHR33607:SF2">
    <property type="entry name" value="ENDONUCLEASE-1"/>
    <property type="match status" value="1"/>
</dbReference>
<dbReference type="PANTHER" id="PTHR33607">
    <property type="entry name" value="ENDONUCLEASE-1"/>
    <property type="match status" value="1"/>
</dbReference>
<keyword evidence="2" id="KW-0540">Nuclease</keyword>
<gene>
    <name evidence="4" type="ORF">J5V48_02055</name>
</gene>
<evidence type="ECO:0000256" key="2">
    <source>
        <dbReference type="ARBA" id="ARBA00022722"/>
    </source>
</evidence>
<keyword evidence="4" id="KW-0255">Endonuclease</keyword>
<reference evidence="4 5" key="1">
    <citation type="submission" date="2021-03" db="EMBL/GenBank/DDBJ databases">
        <title>Succinivibrio sp. nov. isolated from feces of cow.</title>
        <authorList>
            <person name="Choi J.-Y."/>
        </authorList>
    </citation>
    <scope>NUCLEOTIDE SEQUENCE [LARGE SCALE GENOMIC DNA]</scope>
    <source>
        <strain evidence="4 5">AGMB01872</strain>
    </source>
</reference>
<dbReference type="EMBL" id="JAGFNY010000003">
    <property type="protein sequence ID" value="MBW7569671.1"/>
    <property type="molecule type" value="Genomic_DNA"/>
</dbReference>
<evidence type="ECO:0000256" key="3">
    <source>
        <dbReference type="ARBA" id="ARBA00022801"/>
    </source>
</evidence>
<accession>A0ABS7DGL9</accession>
<comment type="similarity">
    <text evidence="1">Belongs to the EndA/NucM nuclease family.</text>
</comment>
<dbReference type="InterPro" id="IPR007346">
    <property type="entry name" value="Endonuclease-I"/>
</dbReference>
<dbReference type="Proteomes" id="UP000731465">
    <property type="component" value="Unassembled WGS sequence"/>
</dbReference>
<sequence>MSEPLSFRESKTHMPGIFSKLTKAKTIYCGCNIIFYENGYKPDLASCGYKIRSNEQRAKRIEAEHIMPAHAFGKKRECWILGGRKECSENDPEFIYMEGDLHNLYPSIGEVNGDRSNYRFVEKLKGKSPYGKCSVVINTKKKVASIPNRAKGIVARAYLYMSSTYKIPLTSEEINMFRYWNKKYKVTKNECIRNKLIKEIQGNDNPFVKAQCKRFKL</sequence>
<name>A0ABS7DGL9_9GAMM</name>
<evidence type="ECO:0000313" key="4">
    <source>
        <dbReference type="EMBL" id="MBW7569671.1"/>
    </source>
</evidence>
<keyword evidence="5" id="KW-1185">Reference proteome</keyword>
<comment type="caution">
    <text evidence="4">The sequence shown here is derived from an EMBL/GenBank/DDBJ whole genome shotgun (WGS) entry which is preliminary data.</text>
</comment>